<reference evidence="3" key="2">
    <citation type="submission" date="2023-07" db="EMBL/GenBank/DDBJ databases">
        <title>Shewanella mangrovi sp. nov., an acetaldehyde- degrading bacterium isolated from mangrove sediment.</title>
        <authorList>
            <person name="Liu Y."/>
        </authorList>
    </citation>
    <scope>NUCLEOTIDE SEQUENCE [LARGE SCALE GENOMIC DNA]</scope>
    <source>
        <strain evidence="3">C32</strain>
    </source>
</reference>
<keyword evidence="1" id="KW-0472">Membrane</keyword>
<protein>
    <submittedName>
        <fullName evidence="2">YgjV family protein</fullName>
    </submittedName>
</protein>
<dbReference type="Proteomes" id="UP001201549">
    <property type="component" value="Unassembled WGS sequence"/>
</dbReference>
<dbReference type="InterPro" id="IPR019629">
    <property type="entry name" value="Uncharacterised_HI1736/YgjV"/>
</dbReference>
<evidence type="ECO:0000313" key="2">
    <source>
        <dbReference type="EMBL" id="MCS4557602.1"/>
    </source>
</evidence>
<keyword evidence="1" id="KW-0812">Transmembrane</keyword>
<keyword evidence="3" id="KW-1185">Reference proteome</keyword>
<accession>A0ABT2FMN8</accession>
<organism evidence="2 3">
    <name type="scientific">Shewanella electrica</name>
    <dbReference type="NCBI Taxonomy" id="515560"/>
    <lineage>
        <taxon>Bacteria</taxon>
        <taxon>Pseudomonadati</taxon>
        <taxon>Pseudomonadota</taxon>
        <taxon>Gammaproteobacteria</taxon>
        <taxon>Alteromonadales</taxon>
        <taxon>Shewanellaceae</taxon>
        <taxon>Shewanella</taxon>
    </lineage>
</organism>
<evidence type="ECO:0000313" key="3">
    <source>
        <dbReference type="Proteomes" id="UP001201549"/>
    </source>
</evidence>
<keyword evidence="1" id="KW-1133">Transmembrane helix</keyword>
<feature type="transmembrane region" description="Helical" evidence="1">
    <location>
        <begin position="53"/>
        <end position="72"/>
    </location>
</feature>
<proteinExistence type="predicted"/>
<dbReference type="RefSeq" id="WP_238897081.1">
    <property type="nucleotide sequence ID" value="NZ_JAKOGG010000011.1"/>
</dbReference>
<reference evidence="2 3" key="1">
    <citation type="submission" date="2022-02" db="EMBL/GenBank/DDBJ databases">
        <authorList>
            <person name="Zhuang L."/>
        </authorList>
    </citation>
    <scope>NUCLEOTIDE SEQUENCE [LARGE SCALE GENOMIC DNA]</scope>
    <source>
        <strain evidence="2 3">C32</strain>
    </source>
</reference>
<evidence type="ECO:0000256" key="1">
    <source>
        <dbReference type="SAM" id="Phobius"/>
    </source>
</evidence>
<comment type="caution">
    <text evidence="2">The sequence shown here is derived from an EMBL/GenBank/DDBJ whole genome shotgun (WGS) entry which is preliminary data.</text>
</comment>
<sequence length="82" mass="8988">MDTLNTVEIVGYAASLMVAISLMMKDIIWLRWLNFVGCALFVAYGIAINAMPVAVMNGFVGIVNVVHLVRLYRKKSADPVTA</sequence>
<dbReference type="Pfam" id="PF10688">
    <property type="entry name" value="Imp-YgjV"/>
    <property type="match status" value="1"/>
</dbReference>
<feature type="transmembrane region" description="Helical" evidence="1">
    <location>
        <begin position="6"/>
        <end position="22"/>
    </location>
</feature>
<name>A0ABT2FMN8_9GAMM</name>
<gene>
    <name evidence="2" type="ORF">L9G74_14225</name>
</gene>
<dbReference type="EMBL" id="JAKOGG010000011">
    <property type="protein sequence ID" value="MCS4557602.1"/>
    <property type="molecule type" value="Genomic_DNA"/>
</dbReference>
<dbReference type="Gene3D" id="1.20.1280.290">
    <property type="match status" value="1"/>
</dbReference>